<accession>A0ABW0PKJ5</accession>
<gene>
    <name evidence="4" type="ORF">ACFPOU_08035</name>
</gene>
<dbReference type="Proteomes" id="UP001596031">
    <property type="component" value="Unassembled WGS sequence"/>
</dbReference>
<feature type="domain" description="DNA-binding protein H-NS-like C-terminal" evidence="3">
    <location>
        <begin position="97"/>
        <end position="140"/>
    </location>
</feature>
<dbReference type="EMBL" id="JBHSMS010000026">
    <property type="protein sequence ID" value="MFC5511074.1"/>
    <property type="molecule type" value="Genomic_DNA"/>
</dbReference>
<keyword evidence="5" id="KW-1185">Reference proteome</keyword>
<dbReference type="SUPFAM" id="SSF81273">
    <property type="entry name" value="H-NS histone-like proteins"/>
    <property type="match status" value="1"/>
</dbReference>
<reference evidence="5" key="1">
    <citation type="journal article" date="2019" name="Int. J. Syst. Evol. Microbiol.">
        <title>The Global Catalogue of Microorganisms (GCM) 10K type strain sequencing project: providing services to taxonomists for standard genome sequencing and annotation.</title>
        <authorList>
            <consortium name="The Broad Institute Genomics Platform"/>
            <consortium name="The Broad Institute Genome Sequencing Center for Infectious Disease"/>
            <person name="Wu L."/>
            <person name="Ma J."/>
        </authorList>
    </citation>
    <scope>NUCLEOTIDE SEQUENCE [LARGE SCALE GENOMIC DNA]</scope>
    <source>
        <strain evidence="5">CCUG 38813</strain>
    </source>
</reference>
<feature type="coiled-coil region" evidence="1">
    <location>
        <begin position="15"/>
        <end position="42"/>
    </location>
</feature>
<dbReference type="RefSeq" id="WP_379719280.1">
    <property type="nucleotide sequence ID" value="NZ_JBHSMS010000026.1"/>
</dbReference>
<feature type="region of interest" description="Disordered" evidence="2">
    <location>
        <begin position="61"/>
        <end position="123"/>
    </location>
</feature>
<evidence type="ECO:0000256" key="1">
    <source>
        <dbReference type="SAM" id="Coils"/>
    </source>
</evidence>
<organism evidence="4 5">
    <name type="scientific">Massilia jejuensis</name>
    <dbReference type="NCBI Taxonomy" id="648894"/>
    <lineage>
        <taxon>Bacteria</taxon>
        <taxon>Pseudomonadati</taxon>
        <taxon>Pseudomonadota</taxon>
        <taxon>Betaproteobacteria</taxon>
        <taxon>Burkholderiales</taxon>
        <taxon>Oxalobacteraceae</taxon>
        <taxon>Telluria group</taxon>
        <taxon>Massilia</taxon>
    </lineage>
</organism>
<protein>
    <submittedName>
        <fullName evidence="4">H-NS family nucleoid-associated regulatory protein</fullName>
    </submittedName>
</protein>
<proteinExistence type="predicted"/>
<keyword evidence="1" id="KW-0175">Coiled coil</keyword>
<name>A0ABW0PKJ5_9BURK</name>
<dbReference type="InterPro" id="IPR037150">
    <property type="entry name" value="H-NS_C_dom_sf"/>
</dbReference>
<dbReference type="Pfam" id="PF00816">
    <property type="entry name" value="Histone_HNS"/>
    <property type="match status" value="1"/>
</dbReference>
<evidence type="ECO:0000313" key="5">
    <source>
        <dbReference type="Proteomes" id="UP001596031"/>
    </source>
</evidence>
<dbReference type="Gene3D" id="4.10.430.10">
    <property type="entry name" value="Histone-like protein H-NS, C-terminal domain"/>
    <property type="match status" value="1"/>
</dbReference>
<sequence>MTEAVDNAAPEDQELLSAMEELQRAQERVAKLREQNRVKAIADVVEKIRMYDLKPEELGFAPATTRSGAPRRSGLSSTAQPSVPGGGVPQMIEGVKADGRSQVKAKYQGPDGQGWSGRGKPPTWMVPLLEAGAKKEDFLVKSDVAVNNKE</sequence>
<evidence type="ECO:0000259" key="3">
    <source>
        <dbReference type="SMART" id="SM00528"/>
    </source>
</evidence>
<evidence type="ECO:0000256" key="2">
    <source>
        <dbReference type="SAM" id="MobiDB-lite"/>
    </source>
</evidence>
<evidence type="ECO:0000313" key="4">
    <source>
        <dbReference type="EMBL" id="MFC5511074.1"/>
    </source>
</evidence>
<dbReference type="SMART" id="SM00528">
    <property type="entry name" value="HNS"/>
    <property type="match status" value="1"/>
</dbReference>
<dbReference type="InterPro" id="IPR027444">
    <property type="entry name" value="H-NS_C_dom"/>
</dbReference>
<comment type="caution">
    <text evidence="4">The sequence shown here is derived from an EMBL/GenBank/DDBJ whole genome shotgun (WGS) entry which is preliminary data.</text>
</comment>